<dbReference type="Proteomes" id="UP000013111">
    <property type="component" value="Unassembled WGS sequence"/>
</dbReference>
<proteinExistence type="predicted"/>
<accession>A0A831A0T0</accession>
<reference evidence="1 2" key="2">
    <citation type="submission" date="2013-04" db="EMBL/GenBank/DDBJ databases">
        <title>Comparative genomics of 12 strains of Erwinia amylovora identifies a pan-genome with a large conserved core and provides insights into host specificity.</title>
        <authorList>
            <person name="Mann R.A."/>
            <person name="Smits T.H.M."/>
            <person name="Buehlmann A."/>
            <person name="Blom J."/>
            <person name="Goesmann A."/>
            <person name="Frey J.E."/>
            <person name="Plummer K.M."/>
            <person name="Beer S.V."/>
            <person name="Luck J."/>
            <person name="Duffy B."/>
            <person name="Rodoni B."/>
        </authorList>
    </citation>
    <scope>NUCLEOTIDE SEQUENCE [LARGE SCALE GENOMIC DNA]</scope>
    <source>
        <strain evidence="2">CFBP 1232</strain>
    </source>
</reference>
<organism evidence="1 2">
    <name type="scientific">Erwinia amylovora NBRC 12687 = CFBP 1232</name>
    <dbReference type="NCBI Taxonomy" id="1219359"/>
    <lineage>
        <taxon>Bacteria</taxon>
        <taxon>Pseudomonadati</taxon>
        <taxon>Pseudomonadota</taxon>
        <taxon>Gammaproteobacteria</taxon>
        <taxon>Enterobacterales</taxon>
        <taxon>Erwiniaceae</taxon>
        <taxon>Erwinia</taxon>
    </lineage>
</organism>
<protein>
    <submittedName>
        <fullName evidence="1">Uncharacterized protein</fullName>
    </submittedName>
</protein>
<evidence type="ECO:0000313" key="2">
    <source>
        <dbReference type="Proteomes" id="UP000013111"/>
    </source>
</evidence>
<reference evidence="1 2" key="1">
    <citation type="submission" date="2012-11" db="EMBL/GenBank/DDBJ databases">
        <authorList>
            <person name="Linke B."/>
        </authorList>
    </citation>
    <scope>NUCLEOTIDE SEQUENCE [LARGE SCALE GENOMIC DNA]</scope>
    <source>
        <strain evidence="2">CFBP 1232</strain>
    </source>
</reference>
<evidence type="ECO:0000313" key="1">
    <source>
        <dbReference type="EMBL" id="CCO92339.1"/>
    </source>
</evidence>
<name>A0A831A0T0_ERWAM</name>
<dbReference type="EMBL" id="CAPB01000005">
    <property type="protein sequence ID" value="CCO92339.1"/>
    <property type="molecule type" value="Genomic_DNA"/>
</dbReference>
<gene>
    <name evidence="1" type="ORF">BN437_0373</name>
</gene>
<sequence length="67" mass="7440">MKNQLQWPFAAQRFGTFTTLVLGEAARHVKGDPGVKHAASGAHNVQMPFGRGSRTHRLLREMTILVL</sequence>
<dbReference type="AlphaFoldDB" id="A0A831A0T0"/>
<comment type="caution">
    <text evidence="1">The sequence shown here is derived from an EMBL/GenBank/DDBJ whole genome shotgun (WGS) entry which is preliminary data.</text>
</comment>